<comment type="caution">
    <text evidence="2">The sequence shown here is derived from an EMBL/GenBank/DDBJ whole genome shotgun (WGS) entry which is preliminary data.</text>
</comment>
<proteinExistence type="inferred from homology"/>
<dbReference type="AlphaFoldDB" id="A0A0G0JCM4"/>
<accession>A0A0G0JCM4</accession>
<reference evidence="2 3" key="1">
    <citation type="journal article" date="2015" name="Nature">
        <title>rRNA introns, odd ribosomes, and small enigmatic genomes across a large radiation of phyla.</title>
        <authorList>
            <person name="Brown C.T."/>
            <person name="Hug L.A."/>
            <person name="Thomas B.C."/>
            <person name="Sharon I."/>
            <person name="Castelle C.J."/>
            <person name="Singh A."/>
            <person name="Wilkins M.J."/>
            <person name="Williams K.H."/>
            <person name="Banfield J.F."/>
        </authorList>
    </citation>
    <scope>NUCLEOTIDE SEQUENCE [LARGE SCALE GENOMIC DNA]</scope>
</reference>
<keyword evidence="1" id="KW-0808">Transferase</keyword>
<dbReference type="GO" id="GO:0008299">
    <property type="term" value="P:isoprenoid biosynthetic process"/>
    <property type="evidence" value="ECO:0007669"/>
    <property type="project" value="InterPro"/>
</dbReference>
<dbReference type="Gene3D" id="1.10.600.10">
    <property type="entry name" value="Farnesyl Diphosphate Synthase"/>
    <property type="match status" value="1"/>
</dbReference>
<protein>
    <recommendedName>
        <fullName evidence="4">Polyprenyl synthetase</fullName>
    </recommendedName>
</protein>
<dbReference type="EMBL" id="LBUP01000011">
    <property type="protein sequence ID" value="KKQ65403.1"/>
    <property type="molecule type" value="Genomic_DNA"/>
</dbReference>
<dbReference type="InterPro" id="IPR008949">
    <property type="entry name" value="Isoprenoid_synthase_dom_sf"/>
</dbReference>
<dbReference type="Pfam" id="PF00348">
    <property type="entry name" value="polyprenyl_synt"/>
    <property type="match status" value="1"/>
</dbReference>
<evidence type="ECO:0000256" key="1">
    <source>
        <dbReference type="RuleBase" id="RU004466"/>
    </source>
</evidence>
<dbReference type="InterPro" id="IPR000092">
    <property type="entry name" value="Polyprenyl_synt"/>
</dbReference>
<evidence type="ECO:0000313" key="3">
    <source>
        <dbReference type="Proteomes" id="UP000034235"/>
    </source>
</evidence>
<dbReference type="SUPFAM" id="SSF48576">
    <property type="entry name" value="Terpenoid synthases"/>
    <property type="match status" value="1"/>
</dbReference>
<evidence type="ECO:0008006" key="4">
    <source>
        <dbReference type="Google" id="ProtNLM"/>
    </source>
</evidence>
<evidence type="ECO:0000313" key="2">
    <source>
        <dbReference type="EMBL" id="KKQ65403.1"/>
    </source>
</evidence>
<sequence>MTKEIDRLIHDRISIPIVREVYEEWKNRNLLDETLMFLNSLPANQAEPIRHSFITHVHKEKGLFVDIIGRNVGVRDHIRTPLAASADILWAISLMVDDIEDNDTTRGQMETCWKKYGVKQTLNAAFSGVNSLCKHITQRAGNNLAGQSGARYVELGLESLQRHKVMNLDTPPGEITRNYEERCDFHGTFPLSVMFEVALNGRYPFEADRAIASLRYFNQAGQLINDLKDFIGGDLYRRDFSDIRRGVPTVPLVYMYQGLPEKQAKELKGFFGKGYVNQEEQIRLASMVADSHVVQRTVRRIKDCYEQSLELLSQVVDDTNMNWFKKWTDYKVNALKLEV</sequence>
<name>A0A0G0JCM4_9BACT</name>
<dbReference type="Proteomes" id="UP000034235">
    <property type="component" value="Unassembled WGS sequence"/>
</dbReference>
<organism evidence="2 3">
    <name type="scientific">Candidatus Daviesbacteria bacterium GW2011_GWA2_38_24</name>
    <dbReference type="NCBI Taxonomy" id="1618422"/>
    <lineage>
        <taxon>Bacteria</taxon>
        <taxon>Candidatus Daviesiibacteriota</taxon>
    </lineage>
</organism>
<dbReference type="GO" id="GO:0004659">
    <property type="term" value="F:prenyltransferase activity"/>
    <property type="evidence" value="ECO:0007669"/>
    <property type="project" value="InterPro"/>
</dbReference>
<gene>
    <name evidence="2" type="ORF">US86_C0011G0002</name>
</gene>
<comment type="similarity">
    <text evidence="1">Belongs to the FPP/GGPP synthase family.</text>
</comment>